<keyword evidence="2" id="KW-1185">Reference proteome</keyword>
<dbReference type="EMBL" id="VIEB01000013">
    <property type="protein sequence ID" value="TQE13091.1"/>
    <property type="molecule type" value="Genomic_DNA"/>
</dbReference>
<evidence type="ECO:0000313" key="2">
    <source>
        <dbReference type="Proteomes" id="UP000315295"/>
    </source>
</evidence>
<evidence type="ECO:0000313" key="1">
    <source>
        <dbReference type="EMBL" id="TQE13091.1"/>
    </source>
</evidence>
<accession>A0A540NPY6</accession>
<proteinExistence type="predicted"/>
<gene>
    <name evidence="1" type="ORF">C1H46_001175</name>
</gene>
<comment type="caution">
    <text evidence="1">The sequence shown here is derived from an EMBL/GenBank/DDBJ whole genome shotgun (WGS) entry which is preliminary data.</text>
</comment>
<dbReference type="AlphaFoldDB" id="A0A540NPY6"/>
<name>A0A540NPY6_MALBA</name>
<organism evidence="1 2">
    <name type="scientific">Malus baccata</name>
    <name type="common">Siberian crab apple</name>
    <name type="synonym">Pyrus baccata</name>
    <dbReference type="NCBI Taxonomy" id="106549"/>
    <lineage>
        <taxon>Eukaryota</taxon>
        <taxon>Viridiplantae</taxon>
        <taxon>Streptophyta</taxon>
        <taxon>Embryophyta</taxon>
        <taxon>Tracheophyta</taxon>
        <taxon>Spermatophyta</taxon>
        <taxon>Magnoliopsida</taxon>
        <taxon>eudicotyledons</taxon>
        <taxon>Gunneridae</taxon>
        <taxon>Pentapetalae</taxon>
        <taxon>rosids</taxon>
        <taxon>fabids</taxon>
        <taxon>Rosales</taxon>
        <taxon>Rosaceae</taxon>
        <taxon>Amygdaloideae</taxon>
        <taxon>Maleae</taxon>
        <taxon>Malus</taxon>
    </lineage>
</organism>
<dbReference type="Proteomes" id="UP000315295">
    <property type="component" value="Unassembled WGS sequence"/>
</dbReference>
<sequence length="96" mass="11265">MKVQPRSEYRWDQKGQRLEVGVRLSGLFASTVYKSASSVLEFDYLEIHCQFSMCLKGSFGFLWWDGRIVYGVFVKCIVHTFVENEIRLLMPSLHLR</sequence>
<reference evidence="1 2" key="1">
    <citation type="journal article" date="2019" name="G3 (Bethesda)">
        <title>Sequencing of a Wild Apple (Malus baccata) Genome Unravels the Differences Between Cultivated and Wild Apple Species Regarding Disease Resistance and Cold Tolerance.</title>
        <authorList>
            <person name="Chen X."/>
        </authorList>
    </citation>
    <scope>NUCLEOTIDE SEQUENCE [LARGE SCALE GENOMIC DNA]</scope>
    <source>
        <strain evidence="2">cv. Shandingzi</strain>
        <tissue evidence="1">Leaves</tissue>
    </source>
</reference>
<protein>
    <submittedName>
        <fullName evidence="1">Uncharacterized protein</fullName>
    </submittedName>
</protein>